<dbReference type="PANTHER" id="PTHR30511:SF0">
    <property type="entry name" value="ALANINE RACEMASE, CATABOLIC-RELATED"/>
    <property type="match status" value="1"/>
</dbReference>
<dbReference type="Pfam" id="PF01168">
    <property type="entry name" value="Ala_racemase_N"/>
    <property type="match status" value="1"/>
</dbReference>
<dbReference type="EMBL" id="JAHZIK010002829">
    <property type="protein sequence ID" value="MBW7461291.1"/>
    <property type="molecule type" value="Genomic_DNA"/>
</dbReference>
<reference evidence="5 6" key="1">
    <citation type="submission" date="2021-07" db="EMBL/GenBank/DDBJ databases">
        <title>Paenibacillus radiodurans sp. nov., isolated from the southeastern edge of Tengger Desert.</title>
        <authorList>
            <person name="Zhang G."/>
        </authorList>
    </citation>
    <scope>NUCLEOTIDE SEQUENCE [LARGE SCALE GENOMIC DNA]</scope>
    <source>
        <strain evidence="5 6">CCM 7311</strain>
    </source>
</reference>
<feature type="non-terminal residue" evidence="5">
    <location>
        <position position="209"/>
    </location>
</feature>
<dbReference type="InterPro" id="IPR029066">
    <property type="entry name" value="PLP-binding_barrel"/>
</dbReference>
<name>A0ABS7CK28_9BACL</name>
<dbReference type="GO" id="GO:0008784">
    <property type="term" value="F:alanine racemase activity"/>
    <property type="evidence" value="ECO:0007669"/>
    <property type="project" value="UniProtKB-EC"/>
</dbReference>
<evidence type="ECO:0000313" key="5">
    <source>
        <dbReference type="EMBL" id="MBW7461291.1"/>
    </source>
</evidence>
<dbReference type="InterPro" id="IPR009006">
    <property type="entry name" value="Ala_racemase/Decarboxylase_C"/>
</dbReference>
<dbReference type="SUPFAM" id="SSF51419">
    <property type="entry name" value="PLP-binding barrel"/>
    <property type="match status" value="1"/>
</dbReference>
<keyword evidence="2" id="KW-0663">Pyridoxal phosphate</keyword>
<dbReference type="NCBIfam" id="TIGR00492">
    <property type="entry name" value="alr"/>
    <property type="match status" value="1"/>
</dbReference>
<feature type="domain" description="Alanine racemase C-terminal" evidence="4">
    <location>
        <begin position="139"/>
        <end position="209"/>
    </location>
</feature>
<evidence type="ECO:0000259" key="4">
    <source>
        <dbReference type="SMART" id="SM01005"/>
    </source>
</evidence>
<comment type="cofactor">
    <cofactor evidence="1">
        <name>pyridoxal 5'-phosphate</name>
        <dbReference type="ChEBI" id="CHEBI:597326"/>
    </cofactor>
</comment>
<comment type="caution">
    <text evidence="5">The sequence shown here is derived from an EMBL/GenBank/DDBJ whole genome shotgun (WGS) entry which is preliminary data.</text>
</comment>
<evidence type="ECO:0000313" key="6">
    <source>
        <dbReference type="Proteomes" id="UP001519887"/>
    </source>
</evidence>
<dbReference type="Gene3D" id="2.40.37.10">
    <property type="entry name" value="Lyase, Ornithine Decarboxylase, Chain A, domain 1"/>
    <property type="match status" value="1"/>
</dbReference>
<feature type="non-terminal residue" evidence="5">
    <location>
        <position position="1"/>
    </location>
</feature>
<dbReference type="PANTHER" id="PTHR30511">
    <property type="entry name" value="ALANINE RACEMASE"/>
    <property type="match status" value="1"/>
</dbReference>
<evidence type="ECO:0000256" key="3">
    <source>
        <dbReference type="ARBA" id="ARBA00023235"/>
    </source>
</evidence>
<protein>
    <submittedName>
        <fullName evidence="5">Alanine racemase</fullName>
        <ecNumber evidence="5">5.1.1.1</ecNumber>
    </submittedName>
</protein>
<dbReference type="Proteomes" id="UP001519887">
    <property type="component" value="Unassembled WGS sequence"/>
</dbReference>
<dbReference type="Gene3D" id="3.20.20.10">
    <property type="entry name" value="Alanine racemase"/>
    <property type="match status" value="1"/>
</dbReference>
<dbReference type="EC" id="5.1.1.1" evidence="5"/>
<keyword evidence="3 5" id="KW-0413">Isomerase</keyword>
<dbReference type="Pfam" id="PF00842">
    <property type="entry name" value="Ala_racemase_C"/>
    <property type="match status" value="1"/>
</dbReference>
<accession>A0ABS7CK28</accession>
<dbReference type="PRINTS" id="PR00992">
    <property type="entry name" value="ALARACEMASE"/>
</dbReference>
<sequence>AAWFKEMRRVCMHTFYPFSLKVHVKMDTGLGRLGIREKLEWEEMLPWLRASDIIVDGVFTHFATAGGTDTGYLRTQFDRFREMIAWVASSQVHVNVFHCANSAAALRFPEMAMDMVRIGAAMYGFGPRTAAGAVKLDAALSLYSSLIQVKRLKKGGYVGYDQAYRAGRDEWVGTVPIGYADGWSQSLRHSQMIIDGHRVPVIGKIGMDQ</sequence>
<dbReference type="SUPFAM" id="SSF50621">
    <property type="entry name" value="Alanine racemase C-terminal domain-like"/>
    <property type="match status" value="1"/>
</dbReference>
<evidence type="ECO:0000256" key="1">
    <source>
        <dbReference type="ARBA" id="ARBA00001933"/>
    </source>
</evidence>
<proteinExistence type="predicted"/>
<dbReference type="InterPro" id="IPR001608">
    <property type="entry name" value="Ala_racemase_N"/>
</dbReference>
<organism evidence="5 6">
    <name type="scientific">Paenibacillus sepulcri</name>
    <dbReference type="NCBI Taxonomy" id="359917"/>
    <lineage>
        <taxon>Bacteria</taxon>
        <taxon>Bacillati</taxon>
        <taxon>Bacillota</taxon>
        <taxon>Bacilli</taxon>
        <taxon>Bacillales</taxon>
        <taxon>Paenibacillaceae</taxon>
        <taxon>Paenibacillus</taxon>
    </lineage>
</organism>
<dbReference type="SMART" id="SM01005">
    <property type="entry name" value="Ala_racemase_C"/>
    <property type="match status" value="1"/>
</dbReference>
<keyword evidence="6" id="KW-1185">Reference proteome</keyword>
<gene>
    <name evidence="5" type="primary">alr</name>
    <name evidence="5" type="ORF">K0U00_45265</name>
</gene>
<evidence type="ECO:0000256" key="2">
    <source>
        <dbReference type="ARBA" id="ARBA00022898"/>
    </source>
</evidence>
<dbReference type="InterPro" id="IPR011079">
    <property type="entry name" value="Ala_racemase_C"/>
</dbReference>
<dbReference type="InterPro" id="IPR000821">
    <property type="entry name" value="Ala_racemase"/>
</dbReference>